<feature type="domain" description="Alpha-(1,6)-fucosyltransferase N- and catalytic" evidence="1">
    <location>
        <begin position="163"/>
        <end position="313"/>
    </location>
</feature>
<dbReference type="PANTHER" id="PTHR13132">
    <property type="entry name" value="ALPHA- 1,6 -FUCOSYLTRANSFERASE"/>
    <property type="match status" value="1"/>
</dbReference>
<reference evidence="3" key="1">
    <citation type="submission" date="2021-02" db="EMBL/GenBank/DDBJ databases">
        <authorList>
            <person name="Nowell W R."/>
        </authorList>
    </citation>
    <scope>NUCLEOTIDE SEQUENCE</scope>
</reference>
<organism evidence="3 5">
    <name type="scientific">Adineta ricciae</name>
    <name type="common">Rotifer</name>
    <dbReference type="NCBI Taxonomy" id="249248"/>
    <lineage>
        <taxon>Eukaryota</taxon>
        <taxon>Metazoa</taxon>
        <taxon>Spiralia</taxon>
        <taxon>Gnathifera</taxon>
        <taxon>Rotifera</taxon>
        <taxon>Eurotatoria</taxon>
        <taxon>Bdelloidea</taxon>
        <taxon>Adinetida</taxon>
        <taxon>Adinetidae</taxon>
        <taxon>Adineta</taxon>
    </lineage>
</organism>
<dbReference type="InterPro" id="IPR045573">
    <property type="entry name" value="Fut8_N_cat"/>
</dbReference>
<dbReference type="Pfam" id="PF19745">
    <property type="entry name" value="FUT8_N_cat"/>
    <property type="match status" value="1"/>
</dbReference>
<accession>A0A814TG47</accession>
<dbReference type="EMBL" id="CAJNOR010001014">
    <property type="protein sequence ID" value="CAF1057032.1"/>
    <property type="molecule type" value="Genomic_DNA"/>
</dbReference>
<name>A0A814TG47_ADIRI</name>
<gene>
    <name evidence="3" type="ORF">EDS130_LOCUS23111</name>
    <name evidence="2" type="ORF">XAT740_LOCUS16079</name>
</gene>
<evidence type="ECO:0000313" key="4">
    <source>
        <dbReference type="Proteomes" id="UP000663828"/>
    </source>
</evidence>
<dbReference type="PANTHER" id="PTHR13132:SF29">
    <property type="entry name" value="ALPHA-(1,6)-FUCOSYLTRANSFERASE"/>
    <property type="match status" value="1"/>
</dbReference>
<evidence type="ECO:0000313" key="5">
    <source>
        <dbReference type="Proteomes" id="UP000663852"/>
    </source>
</evidence>
<comment type="caution">
    <text evidence="3">The sequence shown here is derived from an EMBL/GenBank/DDBJ whole genome shotgun (WGS) entry which is preliminary data.</text>
</comment>
<proteinExistence type="predicted"/>
<dbReference type="OrthoDB" id="10006912at2759"/>
<dbReference type="EMBL" id="CAJNOJ010000124">
    <property type="protein sequence ID" value="CAF1160356.1"/>
    <property type="molecule type" value="Genomic_DNA"/>
</dbReference>
<dbReference type="Gene3D" id="3.40.50.11350">
    <property type="match status" value="1"/>
</dbReference>
<sequence length="335" mass="40058">MVGWFKILKLIPLLFLPIAFYLFHNQSYFYSIVSIEQKCPCSFDSIASCQASRNPKRTLMYIIWGKGGYCSEMNQLLLAFAYSVWSKRHFIIDARQWNYGNFSHYFHVPSMNYFPYSNRTYLGKNNNENELIDHAQTTRTGNILNRFWIASLKVQSLEKIRYVTHYLWKSLTNETLKFIEEHRIKRLPKTYIGIHVRKGDKLIKEAREIPLMEYITLIEAMVKRKKKIRHIFVASDDHTVIGQLRRLRPRWHFVGIDRRKHRKTDTTGHYQKNFDQLSEKDKIFETRLFMTEMQMLIDAKYVLCGMSSNVCRFIQLLRHQNPATLISLDYKWRST</sequence>
<keyword evidence="4" id="KW-1185">Reference proteome</keyword>
<dbReference type="GO" id="GO:0006487">
    <property type="term" value="P:protein N-linked glycosylation"/>
    <property type="evidence" value="ECO:0007669"/>
    <property type="project" value="TreeGrafter"/>
</dbReference>
<evidence type="ECO:0000259" key="1">
    <source>
        <dbReference type="Pfam" id="PF19745"/>
    </source>
</evidence>
<evidence type="ECO:0000313" key="2">
    <source>
        <dbReference type="EMBL" id="CAF1057032.1"/>
    </source>
</evidence>
<dbReference type="GO" id="GO:0046921">
    <property type="term" value="F:alpha-(1-&gt;6)-fucosyltransferase activity"/>
    <property type="evidence" value="ECO:0007669"/>
    <property type="project" value="TreeGrafter"/>
</dbReference>
<protein>
    <recommendedName>
        <fullName evidence="1">Alpha-(1,6)-fucosyltransferase N- and catalytic domain-containing protein</fullName>
    </recommendedName>
</protein>
<evidence type="ECO:0000313" key="3">
    <source>
        <dbReference type="EMBL" id="CAF1160356.1"/>
    </source>
</evidence>
<dbReference type="Proteomes" id="UP000663828">
    <property type="component" value="Unassembled WGS sequence"/>
</dbReference>
<dbReference type="Proteomes" id="UP000663852">
    <property type="component" value="Unassembled WGS sequence"/>
</dbReference>
<dbReference type="AlphaFoldDB" id="A0A814TG47"/>